<dbReference type="Gene3D" id="3.60.20.30">
    <property type="entry name" value="(Glycosyl)asparaginase"/>
    <property type="match status" value="1"/>
</dbReference>
<dbReference type="InterPro" id="IPR037464">
    <property type="entry name" value="Taspase1"/>
</dbReference>
<dbReference type="FunFam" id="3.60.20.30:FF:000007">
    <property type="entry name" value="Similar to threonine aspartase"/>
    <property type="match status" value="1"/>
</dbReference>
<dbReference type="Pfam" id="PF01112">
    <property type="entry name" value="Asparaginase_2"/>
    <property type="match status" value="2"/>
</dbReference>
<dbReference type="PANTHER" id="PTHR10188:SF8">
    <property type="entry name" value="THREONINE ASPARTASE 1"/>
    <property type="match status" value="1"/>
</dbReference>
<dbReference type="InterPro" id="IPR000246">
    <property type="entry name" value="Peptidase_T2"/>
</dbReference>
<dbReference type="GO" id="GO:0051604">
    <property type="term" value="P:protein maturation"/>
    <property type="evidence" value="ECO:0007669"/>
    <property type="project" value="TreeGrafter"/>
</dbReference>
<protein>
    <submittedName>
        <fullName evidence="4">Nucleophile aminohydrolase</fullName>
    </submittedName>
</protein>
<evidence type="ECO:0000313" key="5">
    <source>
        <dbReference type="Proteomes" id="UP001301769"/>
    </source>
</evidence>
<feature type="region of interest" description="Disordered" evidence="3">
    <location>
        <begin position="155"/>
        <end position="268"/>
    </location>
</feature>
<comment type="caution">
    <text evidence="4">The sequence shown here is derived from an EMBL/GenBank/DDBJ whole genome shotgun (WGS) entry which is preliminary data.</text>
</comment>
<dbReference type="Proteomes" id="UP001301769">
    <property type="component" value="Unassembled WGS sequence"/>
</dbReference>
<dbReference type="PANTHER" id="PTHR10188">
    <property type="entry name" value="L-ASPARAGINASE"/>
    <property type="match status" value="1"/>
</dbReference>
<dbReference type="SUPFAM" id="SSF56235">
    <property type="entry name" value="N-terminal nucleophile aminohydrolases (Ntn hydrolases)"/>
    <property type="match status" value="1"/>
</dbReference>
<gene>
    <name evidence="4" type="ORF">QBC37DRAFT_43041</name>
</gene>
<dbReference type="GO" id="GO:0005737">
    <property type="term" value="C:cytoplasm"/>
    <property type="evidence" value="ECO:0007669"/>
    <property type="project" value="TreeGrafter"/>
</dbReference>
<evidence type="ECO:0000256" key="3">
    <source>
        <dbReference type="SAM" id="MobiDB-lite"/>
    </source>
</evidence>
<feature type="site" description="Cleavage; by autolysis" evidence="2">
    <location>
        <begin position="273"/>
        <end position="274"/>
    </location>
</feature>
<dbReference type="GO" id="GO:0004298">
    <property type="term" value="F:threonine-type endopeptidase activity"/>
    <property type="evidence" value="ECO:0007669"/>
    <property type="project" value="InterPro"/>
</dbReference>
<evidence type="ECO:0000256" key="1">
    <source>
        <dbReference type="PIRSR" id="PIRSR600246-1"/>
    </source>
</evidence>
<keyword evidence="5" id="KW-1185">Reference proteome</keyword>
<dbReference type="AlphaFoldDB" id="A0AAN6Y0G3"/>
<accession>A0AAN6Y0G3</accession>
<evidence type="ECO:0000256" key="2">
    <source>
        <dbReference type="PIRSR" id="PIRSR600246-3"/>
    </source>
</evidence>
<proteinExistence type="predicted"/>
<dbReference type="InterPro" id="IPR029055">
    <property type="entry name" value="Ntn_hydrolases_N"/>
</dbReference>
<reference evidence="4" key="2">
    <citation type="submission" date="2023-05" db="EMBL/GenBank/DDBJ databases">
        <authorList>
            <consortium name="Lawrence Berkeley National Laboratory"/>
            <person name="Steindorff A."/>
            <person name="Hensen N."/>
            <person name="Bonometti L."/>
            <person name="Westerberg I."/>
            <person name="Brannstrom I.O."/>
            <person name="Guillou S."/>
            <person name="Cros-Aarteil S."/>
            <person name="Calhoun S."/>
            <person name="Haridas S."/>
            <person name="Kuo A."/>
            <person name="Mondo S."/>
            <person name="Pangilinan J."/>
            <person name="Riley R."/>
            <person name="Labutti K."/>
            <person name="Andreopoulos B."/>
            <person name="Lipzen A."/>
            <person name="Chen C."/>
            <person name="Yanf M."/>
            <person name="Daum C."/>
            <person name="Ng V."/>
            <person name="Clum A."/>
            <person name="Ohm R."/>
            <person name="Martin F."/>
            <person name="Silar P."/>
            <person name="Natvig D."/>
            <person name="Lalanne C."/>
            <person name="Gautier V."/>
            <person name="Ament-Velasquez S.L."/>
            <person name="Kruys A."/>
            <person name="Hutchinson M.I."/>
            <person name="Powell A.J."/>
            <person name="Barry K."/>
            <person name="Miller A.N."/>
            <person name="Grigoriev I.V."/>
            <person name="Debuchy R."/>
            <person name="Gladieux P."/>
            <person name="Thoren M.H."/>
            <person name="Johannesson H."/>
        </authorList>
    </citation>
    <scope>NUCLEOTIDE SEQUENCE</scope>
    <source>
        <strain evidence="4">PSN293</strain>
    </source>
</reference>
<dbReference type="CDD" id="cd04514">
    <property type="entry name" value="Taspase1_like"/>
    <property type="match status" value="1"/>
</dbReference>
<evidence type="ECO:0000313" key="4">
    <source>
        <dbReference type="EMBL" id="KAK4210026.1"/>
    </source>
</evidence>
<dbReference type="EMBL" id="MU858187">
    <property type="protein sequence ID" value="KAK4210026.1"/>
    <property type="molecule type" value="Genomic_DNA"/>
</dbReference>
<name>A0AAN6Y0G3_9PEZI</name>
<organism evidence="4 5">
    <name type="scientific">Rhypophila decipiens</name>
    <dbReference type="NCBI Taxonomy" id="261697"/>
    <lineage>
        <taxon>Eukaryota</taxon>
        <taxon>Fungi</taxon>
        <taxon>Dikarya</taxon>
        <taxon>Ascomycota</taxon>
        <taxon>Pezizomycotina</taxon>
        <taxon>Sordariomycetes</taxon>
        <taxon>Sordariomycetidae</taxon>
        <taxon>Sordariales</taxon>
        <taxon>Naviculisporaceae</taxon>
        <taxon>Rhypophila</taxon>
    </lineage>
</organism>
<reference evidence="4" key="1">
    <citation type="journal article" date="2023" name="Mol. Phylogenet. Evol.">
        <title>Genome-scale phylogeny and comparative genomics of the fungal order Sordariales.</title>
        <authorList>
            <person name="Hensen N."/>
            <person name="Bonometti L."/>
            <person name="Westerberg I."/>
            <person name="Brannstrom I.O."/>
            <person name="Guillou S."/>
            <person name="Cros-Aarteil S."/>
            <person name="Calhoun S."/>
            <person name="Haridas S."/>
            <person name="Kuo A."/>
            <person name="Mondo S."/>
            <person name="Pangilinan J."/>
            <person name="Riley R."/>
            <person name="LaButti K."/>
            <person name="Andreopoulos B."/>
            <person name="Lipzen A."/>
            <person name="Chen C."/>
            <person name="Yan M."/>
            <person name="Daum C."/>
            <person name="Ng V."/>
            <person name="Clum A."/>
            <person name="Steindorff A."/>
            <person name="Ohm R.A."/>
            <person name="Martin F."/>
            <person name="Silar P."/>
            <person name="Natvig D.O."/>
            <person name="Lalanne C."/>
            <person name="Gautier V."/>
            <person name="Ament-Velasquez S.L."/>
            <person name="Kruys A."/>
            <person name="Hutchinson M.I."/>
            <person name="Powell A.J."/>
            <person name="Barry K."/>
            <person name="Miller A.N."/>
            <person name="Grigoriev I.V."/>
            <person name="Debuchy R."/>
            <person name="Gladieux P."/>
            <person name="Hiltunen Thoren M."/>
            <person name="Johannesson H."/>
        </authorList>
    </citation>
    <scope>NUCLEOTIDE SEQUENCE</scope>
    <source>
        <strain evidence="4">PSN293</strain>
    </source>
</reference>
<sequence>MMFLKNGASATEAVEAAIKCLEDQEITNAGFGSNLNIEGIVEGDATIVDHLGRSGACGACPGIKNPISLAKMILDHSCRPLSLRRVPPNILVGVGAKGFAEEHGMTSTLNDNLISRNAKERFLRWTEDLKKAESRLIPAPTACALDSASTAATLTGTWNEGQPDSPRPLRNASQGIPQNPLDLAAPVFQFPGSHTSAKRPKNLSDGPIPRPTRRGEPSFDGQSHDGTAINDGGLPNAVVAQLPGEPVEASDPGQELGNPDVYKETQKKDKVTDTVGAVAIDLKGRIAAGSSSGGIGMKHTGRIGPAALVGVGTAVIPEDAEDPDRTSVAAVTSGTGEHMATTLASSKCAERLFYGTRRGPGGRNIEEDDEQILLESFIMDDFMGHPGVKPSPTAGAIGVMAVKKDRGGIWFYFAHNTDSFALASMSTFDREPLCVMSRLGKDRRVSQGARKIRLD</sequence>
<feature type="active site" description="Nucleophile" evidence="1">
    <location>
        <position position="274"/>
    </location>
</feature>